<dbReference type="Proteomes" id="UP000566663">
    <property type="component" value="Unassembled WGS sequence"/>
</dbReference>
<organism evidence="1 2">
    <name type="scientific">Brevundimonas basaltis</name>
    <dbReference type="NCBI Taxonomy" id="472166"/>
    <lineage>
        <taxon>Bacteria</taxon>
        <taxon>Pseudomonadati</taxon>
        <taxon>Pseudomonadota</taxon>
        <taxon>Alphaproteobacteria</taxon>
        <taxon>Caulobacterales</taxon>
        <taxon>Caulobacteraceae</taxon>
        <taxon>Brevundimonas</taxon>
    </lineage>
</organism>
<reference evidence="1 2" key="1">
    <citation type="submission" date="2020-08" db="EMBL/GenBank/DDBJ databases">
        <title>Genomic Encyclopedia of Type Strains, Phase IV (KMG-IV): sequencing the most valuable type-strain genomes for metagenomic binning, comparative biology and taxonomic classification.</title>
        <authorList>
            <person name="Goeker M."/>
        </authorList>
    </citation>
    <scope>NUCLEOTIDE SEQUENCE [LARGE SCALE GENOMIC DNA]</scope>
    <source>
        <strain evidence="1 2">DSM 25335</strain>
    </source>
</reference>
<dbReference type="PANTHER" id="PTHR11102:SF160">
    <property type="entry name" value="ERAD-ASSOCIATED E3 UBIQUITIN-PROTEIN LIGASE COMPONENT HRD3"/>
    <property type="match status" value="1"/>
</dbReference>
<dbReference type="EMBL" id="JACHFZ010000002">
    <property type="protein sequence ID" value="MBB5291883.1"/>
    <property type="molecule type" value="Genomic_DNA"/>
</dbReference>
<name>A0A7W8MG55_9CAUL</name>
<evidence type="ECO:0000313" key="1">
    <source>
        <dbReference type="EMBL" id="MBB5291883.1"/>
    </source>
</evidence>
<comment type="caution">
    <text evidence="1">The sequence shown here is derived from an EMBL/GenBank/DDBJ whole genome shotgun (WGS) entry which is preliminary data.</text>
</comment>
<sequence>MSARDWQVMIAPDIRQRLGFPGAAQRVLAAAQQGDAKAMAVISGAYVTGAGLTRNPGEAMRWARAAAQAGDPFGQYVLALFYVNGTGGVQVDLAEARRLLTLASDGGNARAASVLTDFYIGGSGHAVNYSMAARYARLAAEAEIPGYAYQYGLLNLPGYGATIDFDESLRWLRRSCEAGDAKGCSAASALDLQMRVLEGDTAKGLFISTWGRGTVAARTDSAFPELPCVTHLGVARNGSFPSFEIDWTRTTTRRTAANTLVFEGAVQVGDDVRERLVIFERDGGEEAIAKLDALQRMGRLNSMCQVFANGY</sequence>
<dbReference type="InterPro" id="IPR050767">
    <property type="entry name" value="Sel1_AlgK"/>
</dbReference>
<evidence type="ECO:0008006" key="3">
    <source>
        <dbReference type="Google" id="ProtNLM"/>
    </source>
</evidence>
<dbReference type="SUPFAM" id="SSF81901">
    <property type="entry name" value="HCP-like"/>
    <property type="match status" value="1"/>
</dbReference>
<dbReference type="Gene3D" id="1.25.40.10">
    <property type="entry name" value="Tetratricopeptide repeat domain"/>
    <property type="match status" value="1"/>
</dbReference>
<dbReference type="SMART" id="SM00671">
    <property type="entry name" value="SEL1"/>
    <property type="match status" value="4"/>
</dbReference>
<dbReference type="InterPro" id="IPR011990">
    <property type="entry name" value="TPR-like_helical_dom_sf"/>
</dbReference>
<keyword evidence="2" id="KW-1185">Reference proteome</keyword>
<gene>
    <name evidence="1" type="ORF">HNQ67_001397</name>
</gene>
<proteinExistence type="predicted"/>
<evidence type="ECO:0000313" key="2">
    <source>
        <dbReference type="Proteomes" id="UP000566663"/>
    </source>
</evidence>
<dbReference type="PANTHER" id="PTHR11102">
    <property type="entry name" value="SEL-1-LIKE PROTEIN"/>
    <property type="match status" value="1"/>
</dbReference>
<protein>
    <recommendedName>
        <fullName evidence="3">Sel1 repeat family protein</fullName>
    </recommendedName>
</protein>
<dbReference type="AlphaFoldDB" id="A0A7W8MG55"/>
<dbReference type="InterPro" id="IPR006597">
    <property type="entry name" value="Sel1-like"/>
</dbReference>
<dbReference type="Pfam" id="PF08238">
    <property type="entry name" value="Sel1"/>
    <property type="match status" value="4"/>
</dbReference>
<accession>A0A7W8MG55</accession>
<dbReference type="RefSeq" id="WP_343772312.1">
    <property type="nucleotide sequence ID" value="NZ_BAAAFF010000005.1"/>
</dbReference>